<proteinExistence type="predicted"/>
<accession>A0A395N423</accession>
<gene>
    <name evidence="1" type="ORF">FIE12Z_1465</name>
</gene>
<name>A0A395N423_9HYPO</name>
<sequence length="112" mass="12753">MADQARIQDSKEKFQMAFDHAVREEQAAKAQYEQEESAGILAGLPFDAWVHQNYPAYIAAKHQYQAAREFYEMALEFGDKEGYQAWRDKVKKAAEENMGPGGPNWDLLLGPN</sequence>
<keyword evidence="2" id="KW-1185">Reference proteome</keyword>
<dbReference type="Proteomes" id="UP000265631">
    <property type="component" value="Unassembled WGS sequence"/>
</dbReference>
<reference evidence="1 2" key="1">
    <citation type="journal article" date="2018" name="PLoS Pathog.">
        <title>Evolution of structural diversity of trichothecenes, a family of toxins produced by plant pathogenic and entomopathogenic fungi.</title>
        <authorList>
            <person name="Proctor R.H."/>
            <person name="McCormick S.P."/>
            <person name="Kim H.S."/>
            <person name="Cardoza R.E."/>
            <person name="Stanley A.M."/>
            <person name="Lindo L."/>
            <person name="Kelly A."/>
            <person name="Brown D.W."/>
            <person name="Lee T."/>
            <person name="Vaughan M.M."/>
            <person name="Alexander N.J."/>
            <person name="Busman M."/>
            <person name="Gutierrez S."/>
        </authorList>
    </citation>
    <scope>NUCLEOTIDE SEQUENCE [LARGE SCALE GENOMIC DNA]</scope>
    <source>
        <strain evidence="1 2">NRRL 13405</strain>
    </source>
</reference>
<dbReference type="EMBL" id="PXXK01000028">
    <property type="protein sequence ID" value="RFN54339.1"/>
    <property type="molecule type" value="Genomic_DNA"/>
</dbReference>
<protein>
    <submittedName>
        <fullName evidence="1">Uncharacterized protein</fullName>
    </submittedName>
</protein>
<evidence type="ECO:0000313" key="1">
    <source>
        <dbReference type="EMBL" id="RFN54339.1"/>
    </source>
</evidence>
<evidence type="ECO:0000313" key="2">
    <source>
        <dbReference type="Proteomes" id="UP000265631"/>
    </source>
</evidence>
<dbReference type="AlphaFoldDB" id="A0A395N423"/>
<organism evidence="1 2">
    <name type="scientific">Fusarium flagelliforme</name>
    <dbReference type="NCBI Taxonomy" id="2675880"/>
    <lineage>
        <taxon>Eukaryota</taxon>
        <taxon>Fungi</taxon>
        <taxon>Dikarya</taxon>
        <taxon>Ascomycota</taxon>
        <taxon>Pezizomycotina</taxon>
        <taxon>Sordariomycetes</taxon>
        <taxon>Hypocreomycetidae</taxon>
        <taxon>Hypocreales</taxon>
        <taxon>Nectriaceae</taxon>
        <taxon>Fusarium</taxon>
        <taxon>Fusarium incarnatum-equiseti species complex</taxon>
    </lineage>
</organism>
<comment type="caution">
    <text evidence="1">The sequence shown here is derived from an EMBL/GenBank/DDBJ whole genome shotgun (WGS) entry which is preliminary data.</text>
</comment>